<keyword evidence="2" id="KW-1185">Reference proteome</keyword>
<organism evidence="1 2">
    <name type="scientific">Absidia repens</name>
    <dbReference type="NCBI Taxonomy" id="90262"/>
    <lineage>
        <taxon>Eukaryota</taxon>
        <taxon>Fungi</taxon>
        <taxon>Fungi incertae sedis</taxon>
        <taxon>Mucoromycota</taxon>
        <taxon>Mucoromycotina</taxon>
        <taxon>Mucoromycetes</taxon>
        <taxon>Mucorales</taxon>
        <taxon>Cunninghamellaceae</taxon>
        <taxon>Absidia</taxon>
    </lineage>
</organism>
<dbReference type="EMBL" id="MCGE01000039">
    <property type="protein sequence ID" value="ORZ06520.1"/>
    <property type="molecule type" value="Genomic_DNA"/>
</dbReference>
<reference evidence="1 2" key="1">
    <citation type="submission" date="2016-07" db="EMBL/GenBank/DDBJ databases">
        <title>Pervasive Adenine N6-methylation of Active Genes in Fungi.</title>
        <authorList>
            <consortium name="DOE Joint Genome Institute"/>
            <person name="Mondo S.J."/>
            <person name="Dannebaum R.O."/>
            <person name="Kuo R.C."/>
            <person name="Labutti K."/>
            <person name="Haridas S."/>
            <person name="Kuo A."/>
            <person name="Salamov A."/>
            <person name="Ahrendt S.R."/>
            <person name="Lipzen A."/>
            <person name="Sullivan W."/>
            <person name="Andreopoulos W.B."/>
            <person name="Clum A."/>
            <person name="Lindquist E."/>
            <person name="Daum C."/>
            <person name="Ramamoorthy G.K."/>
            <person name="Gryganskyi A."/>
            <person name="Culley D."/>
            <person name="Magnuson J.K."/>
            <person name="James T.Y."/>
            <person name="O'Malley M.A."/>
            <person name="Stajich J.E."/>
            <person name="Spatafora J.W."/>
            <person name="Visel A."/>
            <person name="Grigoriev I.V."/>
        </authorList>
    </citation>
    <scope>NUCLEOTIDE SEQUENCE [LARGE SCALE GENOMIC DNA]</scope>
    <source>
        <strain evidence="1 2">NRRL 1336</strain>
    </source>
</reference>
<accession>A0A1X2I1P2</accession>
<feature type="non-terminal residue" evidence="1">
    <location>
        <position position="60"/>
    </location>
</feature>
<dbReference type="Proteomes" id="UP000193560">
    <property type="component" value="Unassembled WGS sequence"/>
</dbReference>
<comment type="caution">
    <text evidence="1">The sequence shown here is derived from an EMBL/GenBank/DDBJ whole genome shotgun (WGS) entry which is preliminary data.</text>
</comment>
<protein>
    <submittedName>
        <fullName evidence="1">Uncharacterized protein</fullName>
    </submittedName>
</protein>
<name>A0A1X2I1P2_9FUNG</name>
<sequence>MIRKRRGNFTRFEMLVILFTLKTTKRKPWLSSTFPLCSTIIFFRSTKARNRVMVGPVLLL</sequence>
<dbReference type="AlphaFoldDB" id="A0A1X2I1P2"/>
<evidence type="ECO:0000313" key="2">
    <source>
        <dbReference type="Proteomes" id="UP000193560"/>
    </source>
</evidence>
<proteinExistence type="predicted"/>
<evidence type="ECO:0000313" key="1">
    <source>
        <dbReference type="EMBL" id="ORZ06520.1"/>
    </source>
</evidence>
<gene>
    <name evidence="1" type="ORF">BCR42DRAFT_427278</name>
</gene>